<evidence type="ECO:0000256" key="1">
    <source>
        <dbReference type="ARBA" id="ARBA00023015"/>
    </source>
</evidence>
<keyword evidence="2" id="KW-0238">DNA-binding</keyword>
<dbReference type="RefSeq" id="WP_080867575.1">
    <property type="nucleotide sequence ID" value="NZ_LT009732.1"/>
</dbReference>
<dbReference type="InterPro" id="IPR005471">
    <property type="entry name" value="Tscrpt_reg_IclR_N"/>
</dbReference>
<keyword evidence="1" id="KW-0805">Transcription regulation</keyword>
<dbReference type="Proteomes" id="UP000191897">
    <property type="component" value="Unassembled WGS sequence"/>
</dbReference>
<dbReference type="InterPro" id="IPR014757">
    <property type="entry name" value="Tscrpt_reg_IclR_C"/>
</dbReference>
<dbReference type="EMBL" id="FBWC01000036">
    <property type="protein sequence ID" value="CUX65613.1"/>
    <property type="molecule type" value="Genomic_DNA"/>
</dbReference>
<dbReference type="AlphaFoldDB" id="A0A1S7SB99"/>
<evidence type="ECO:0000256" key="4">
    <source>
        <dbReference type="SAM" id="SignalP"/>
    </source>
</evidence>
<feature type="chain" id="PRO_5012616701" evidence="4">
    <location>
        <begin position="26"/>
        <end position="251"/>
    </location>
</feature>
<dbReference type="PROSITE" id="PS51077">
    <property type="entry name" value="HTH_ICLR"/>
    <property type="match status" value="1"/>
</dbReference>
<dbReference type="Pfam" id="PF09339">
    <property type="entry name" value="HTH_IclR"/>
    <property type="match status" value="1"/>
</dbReference>
<dbReference type="InterPro" id="IPR036388">
    <property type="entry name" value="WH-like_DNA-bd_sf"/>
</dbReference>
<feature type="domain" description="HTH iclR-type" evidence="5">
    <location>
        <begin position="4"/>
        <end position="66"/>
    </location>
</feature>
<evidence type="ECO:0000313" key="7">
    <source>
        <dbReference type="EMBL" id="CUX65613.1"/>
    </source>
</evidence>
<dbReference type="PROSITE" id="PS51078">
    <property type="entry name" value="ICLR_ED"/>
    <property type="match status" value="1"/>
</dbReference>
<dbReference type="GO" id="GO:0003677">
    <property type="term" value="F:DNA binding"/>
    <property type="evidence" value="ECO:0007669"/>
    <property type="project" value="UniProtKB-KW"/>
</dbReference>
<dbReference type="InterPro" id="IPR050707">
    <property type="entry name" value="HTH_MetabolicPath_Reg"/>
</dbReference>
<evidence type="ECO:0000313" key="8">
    <source>
        <dbReference type="Proteomes" id="UP000191897"/>
    </source>
</evidence>
<dbReference type="GO" id="GO:0003700">
    <property type="term" value="F:DNA-binding transcription factor activity"/>
    <property type="evidence" value="ECO:0007669"/>
    <property type="project" value="TreeGrafter"/>
</dbReference>
<dbReference type="PANTHER" id="PTHR30136:SF39">
    <property type="entry name" value="TRANSCRIPTIONAL REGULATORY PROTEIN"/>
    <property type="match status" value="1"/>
</dbReference>
<dbReference type="PANTHER" id="PTHR30136">
    <property type="entry name" value="HELIX-TURN-HELIX TRANSCRIPTIONAL REGULATOR, ICLR FAMILY"/>
    <property type="match status" value="1"/>
</dbReference>
<dbReference type="SMART" id="SM00346">
    <property type="entry name" value="HTH_ICLR"/>
    <property type="match status" value="1"/>
</dbReference>
<evidence type="ECO:0000256" key="3">
    <source>
        <dbReference type="ARBA" id="ARBA00023163"/>
    </source>
</evidence>
<keyword evidence="4" id="KW-0732">Signal</keyword>
<gene>
    <name evidence="7" type="ORF">AGR4C_pa50050</name>
</gene>
<protein>
    <submittedName>
        <fullName evidence="7">Putative Regulatory protein IclR</fullName>
    </submittedName>
</protein>
<proteinExistence type="predicted"/>
<evidence type="ECO:0000259" key="6">
    <source>
        <dbReference type="PROSITE" id="PS51078"/>
    </source>
</evidence>
<reference evidence="7 8" key="1">
    <citation type="submission" date="2016-01" db="EMBL/GenBank/DDBJ databases">
        <authorList>
            <person name="Oliw E.H."/>
        </authorList>
    </citation>
    <scope>NUCLEOTIDE SEQUENCE [LARGE SCALE GENOMIC DNA]</scope>
    <source>
        <strain evidence="7 8">Kerr 14</strain>
    </source>
</reference>
<dbReference type="Pfam" id="PF01614">
    <property type="entry name" value="IclR_C"/>
    <property type="match status" value="1"/>
</dbReference>
<sequence>MSTSSNASRAAAMLLLLGKAGVAGAALKDLSEELQDAKPAVLRCLNALIEFGFAEQVARGRYRLGPSIFSLARSDGAVQVEVARWRSVLEEIADTLGQTVYLVRRAGLDVVIVDMQVGTSPVQALISGIGGRLPMGIGAGSVSILATLDRANWTDIVRRNAKKYPNWKLDTEIVSKQVEQATVRGHAYDSGLLIPECAGLAVPIRERGQYESDLSLTLSVPKSFFDISQPGEVASRIKNIIEKAQQGRSKT</sequence>
<dbReference type="SUPFAM" id="SSF46785">
    <property type="entry name" value="Winged helix' DNA-binding domain"/>
    <property type="match status" value="1"/>
</dbReference>
<dbReference type="Gene3D" id="3.30.450.40">
    <property type="match status" value="1"/>
</dbReference>
<dbReference type="SUPFAM" id="SSF55781">
    <property type="entry name" value="GAF domain-like"/>
    <property type="match status" value="1"/>
</dbReference>
<keyword evidence="3" id="KW-0804">Transcription</keyword>
<feature type="signal peptide" evidence="4">
    <location>
        <begin position="1"/>
        <end position="25"/>
    </location>
</feature>
<accession>A0A1S7SB99</accession>
<dbReference type="InterPro" id="IPR029016">
    <property type="entry name" value="GAF-like_dom_sf"/>
</dbReference>
<dbReference type="InterPro" id="IPR036390">
    <property type="entry name" value="WH_DNA-bd_sf"/>
</dbReference>
<dbReference type="Gene3D" id="1.10.10.10">
    <property type="entry name" value="Winged helix-like DNA-binding domain superfamily/Winged helix DNA-binding domain"/>
    <property type="match status" value="1"/>
</dbReference>
<dbReference type="GO" id="GO:0045892">
    <property type="term" value="P:negative regulation of DNA-templated transcription"/>
    <property type="evidence" value="ECO:0007669"/>
    <property type="project" value="TreeGrafter"/>
</dbReference>
<evidence type="ECO:0000259" key="5">
    <source>
        <dbReference type="PROSITE" id="PS51077"/>
    </source>
</evidence>
<feature type="domain" description="IclR-ED" evidence="6">
    <location>
        <begin position="67"/>
        <end position="251"/>
    </location>
</feature>
<evidence type="ECO:0000256" key="2">
    <source>
        <dbReference type="ARBA" id="ARBA00023125"/>
    </source>
</evidence>
<organism evidence="7 8">
    <name type="scientific">Agrobacterium tumefaciens str. Kerr 14</name>
    <dbReference type="NCBI Taxonomy" id="1183424"/>
    <lineage>
        <taxon>Bacteria</taxon>
        <taxon>Pseudomonadati</taxon>
        <taxon>Pseudomonadota</taxon>
        <taxon>Alphaproteobacteria</taxon>
        <taxon>Hyphomicrobiales</taxon>
        <taxon>Rhizobiaceae</taxon>
        <taxon>Rhizobium/Agrobacterium group</taxon>
        <taxon>Agrobacterium</taxon>
        <taxon>Agrobacterium tumefaciens complex</taxon>
    </lineage>
</organism>
<name>A0A1S7SB99_AGRTU</name>